<keyword evidence="3" id="KW-1185">Reference proteome</keyword>
<feature type="compositionally biased region" description="Low complexity" evidence="1">
    <location>
        <begin position="196"/>
        <end position="212"/>
    </location>
</feature>
<feature type="compositionally biased region" description="Low complexity" evidence="1">
    <location>
        <begin position="103"/>
        <end position="116"/>
    </location>
</feature>
<feature type="compositionally biased region" description="Basic and acidic residues" evidence="1">
    <location>
        <begin position="400"/>
        <end position="414"/>
    </location>
</feature>
<feature type="region of interest" description="Disordered" evidence="1">
    <location>
        <begin position="147"/>
        <end position="214"/>
    </location>
</feature>
<sequence length="453" mass="50693">MPSHDGRGRFSSTSQSSSSSSSSSNSATDHHHQEQDDQLPGSTNPSNQRSRSSSSSWVHHPHHPTSLNSSQPHLLDLSSSDNDDPDELLSISSSISLNESLLGSRCSSLSNPSQSSQHYQTSLPDSQIPPVRELGSETHNGVQIISSVINSSRSRSKSRSSETRSHSQLSRNRKLSVNSSSSLKSSCKIERRRRSNSLFPSRSSSSEPSSNFAQNLQLRLSRSDDEREGEVDDDQTVWNRFRGGQSAIRFLNRVATRIMDVDEETMVLISDTEKLDRSIQDTSTLSSQSSLSTISCTSTTGNETRERIGRDNRIRRKLELLIRDKESFNRSQESLDESNDLMDLSSYYCSHPLRESYLAYSDSEGSCSESSDGLEEMRSSILTIRPSRPRIFPPTDNLDESTKEDGSDDMRRNEEDYEGSVSPGHKDHDDFLDGSTNRLRNVLNRVFDQLTVW</sequence>
<feature type="region of interest" description="Disordered" evidence="1">
    <location>
        <begin position="1"/>
        <end position="85"/>
    </location>
</feature>
<evidence type="ECO:0000313" key="3">
    <source>
        <dbReference type="Proteomes" id="UP001153365"/>
    </source>
</evidence>
<gene>
    <name evidence="2" type="ORF">PPACK8108_LOCUS25548</name>
</gene>
<feature type="region of interest" description="Disordered" evidence="1">
    <location>
        <begin position="290"/>
        <end position="309"/>
    </location>
</feature>
<proteinExistence type="predicted"/>
<organism evidence="2 3">
    <name type="scientific">Phakopsora pachyrhizi</name>
    <name type="common">Asian soybean rust disease fungus</name>
    <dbReference type="NCBI Taxonomy" id="170000"/>
    <lineage>
        <taxon>Eukaryota</taxon>
        <taxon>Fungi</taxon>
        <taxon>Dikarya</taxon>
        <taxon>Basidiomycota</taxon>
        <taxon>Pucciniomycotina</taxon>
        <taxon>Pucciniomycetes</taxon>
        <taxon>Pucciniales</taxon>
        <taxon>Phakopsoraceae</taxon>
        <taxon>Phakopsora</taxon>
    </lineage>
</organism>
<feature type="compositionally biased region" description="Low complexity" evidence="1">
    <location>
        <begin position="290"/>
        <end position="300"/>
    </location>
</feature>
<evidence type="ECO:0000256" key="1">
    <source>
        <dbReference type="SAM" id="MobiDB-lite"/>
    </source>
</evidence>
<comment type="caution">
    <text evidence="2">The sequence shown here is derived from an EMBL/GenBank/DDBJ whole genome shotgun (WGS) entry which is preliminary data.</text>
</comment>
<accession>A0AAV0BVL1</accession>
<feature type="compositionally biased region" description="Low complexity" evidence="1">
    <location>
        <begin position="166"/>
        <end position="186"/>
    </location>
</feature>
<feature type="compositionally biased region" description="Low complexity" evidence="1">
    <location>
        <begin position="42"/>
        <end position="58"/>
    </location>
</feature>
<protein>
    <submittedName>
        <fullName evidence="2">Expressed protein</fullName>
    </submittedName>
</protein>
<dbReference type="EMBL" id="CALTRL010006249">
    <property type="protein sequence ID" value="CAH7690256.1"/>
    <property type="molecule type" value="Genomic_DNA"/>
</dbReference>
<feature type="compositionally biased region" description="Low complexity" evidence="1">
    <location>
        <begin position="11"/>
        <end position="26"/>
    </location>
</feature>
<dbReference type="AlphaFoldDB" id="A0AAV0BVL1"/>
<name>A0AAV0BVL1_PHAPC</name>
<dbReference type="Proteomes" id="UP001153365">
    <property type="component" value="Unassembled WGS sequence"/>
</dbReference>
<evidence type="ECO:0000313" key="2">
    <source>
        <dbReference type="EMBL" id="CAH7690256.1"/>
    </source>
</evidence>
<feature type="region of interest" description="Disordered" evidence="1">
    <location>
        <begin position="103"/>
        <end position="134"/>
    </location>
</feature>
<reference evidence="2" key="1">
    <citation type="submission" date="2022-06" db="EMBL/GenBank/DDBJ databases">
        <authorList>
            <consortium name="SYNGENTA / RWTH Aachen University"/>
        </authorList>
    </citation>
    <scope>NUCLEOTIDE SEQUENCE</scope>
</reference>
<feature type="region of interest" description="Disordered" evidence="1">
    <location>
        <begin position="387"/>
        <end position="432"/>
    </location>
</feature>